<organism evidence="20 21">
    <name type="scientific">Ascoidea rubescens DSM 1968</name>
    <dbReference type="NCBI Taxonomy" id="1344418"/>
    <lineage>
        <taxon>Eukaryota</taxon>
        <taxon>Fungi</taxon>
        <taxon>Dikarya</taxon>
        <taxon>Ascomycota</taxon>
        <taxon>Saccharomycotina</taxon>
        <taxon>Saccharomycetes</taxon>
        <taxon>Ascoideaceae</taxon>
        <taxon>Ascoidea</taxon>
    </lineage>
</organism>
<feature type="transmembrane region" description="Helical" evidence="18">
    <location>
        <begin position="520"/>
        <end position="539"/>
    </location>
</feature>
<dbReference type="GO" id="GO:0006879">
    <property type="term" value="P:intracellular iron ion homeostasis"/>
    <property type="evidence" value="ECO:0007669"/>
    <property type="project" value="TreeGrafter"/>
</dbReference>
<dbReference type="PANTHER" id="PTHR32361">
    <property type="entry name" value="FERRIC/CUPRIC REDUCTASE TRANSMEMBRANE COMPONENT"/>
    <property type="match status" value="1"/>
</dbReference>
<dbReference type="InParanoid" id="A0A1D2VPU0"/>
<dbReference type="GO" id="GO:0005886">
    <property type="term" value="C:plasma membrane"/>
    <property type="evidence" value="ECO:0007669"/>
    <property type="project" value="TreeGrafter"/>
</dbReference>
<keyword evidence="14" id="KW-0406">Ion transport</keyword>
<reference evidence="21" key="1">
    <citation type="submission" date="2016-05" db="EMBL/GenBank/DDBJ databases">
        <title>Comparative genomics of biotechnologically important yeasts.</title>
        <authorList>
            <consortium name="DOE Joint Genome Institute"/>
            <person name="Riley R."/>
            <person name="Haridas S."/>
            <person name="Wolfe K.H."/>
            <person name="Lopes M.R."/>
            <person name="Hittinger C.T."/>
            <person name="Goker M."/>
            <person name="Salamov A."/>
            <person name="Wisecaver J."/>
            <person name="Long T.M."/>
            <person name="Aerts A.L."/>
            <person name="Barry K."/>
            <person name="Choi C."/>
            <person name="Clum A."/>
            <person name="Coughlan A.Y."/>
            <person name="Deshpande S."/>
            <person name="Douglass A.P."/>
            <person name="Hanson S.J."/>
            <person name="Klenk H.-P."/>
            <person name="Labutti K."/>
            <person name="Lapidus A."/>
            <person name="Lindquist E."/>
            <person name="Lipzen A."/>
            <person name="Meier-Kolthoff J.P."/>
            <person name="Ohm R.A."/>
            <person name="Otillar R.P."/>
            <person name="Pangilinan J."/>
            <person name="Peng Y."/>
            <person name="Rokas A."/>
            <person name="Rosa C.A."/>
            <person name="Scheuner C."/>
            <person name="Sibirny A.A."/>
            <person name="Slot J.C."/>
            <person name="Stielow J.B."/>
            <person name="Sun H."/>
            <person name="Kurtzman C.P."/>
            <person name="Blackwell M."/>
            <person name="Grigoriev I.V."/>
            <person name="Jeffries T.W."/>
        </authorList>
    </citation>
    <scope>NUCLEOTIDE SEQUENCE [LARGE SCALE GENOMIC DNA]</scope>
    <source>
        <strain evidence="21">DSM 1968</strain>
    </source>
</reference>
<evidence type="ECO:0000256" key="4">
    <source>
        <dbReference type="ARBA" id="ARBA00022448"/>
    </source>
</evidence>
<keyword evidence="9" id="KW-0521">NADP</keyword>
<comment type="subcellular location">
    <subcellularLocation>
        <location evidence="2">Membrane</location>
        <topology evidence="2">Multi-pass membrane protein</topology>
    </subcellularLocation>
</comment>
<feature type="compositionally biased region" description="Polar residues" evidence="17">
    <location>
        <begin position="621"/>
        <end position="634"/>
    </location>
</feature>
<feature type="transmembrane region" description="Helical" evidence="18">
    <location>
        <begin position="265"/>
        <end position="291"/>
    </location>
</feature>
<feature type="compositionally biased region" description="Basic and acidic residues" evidence="17">
    <location>
        <begin position="610"/>
        <end position="620"/>
    </location>
</feature>
<dbReference type="RefSeq" id="XP_020049937.1">
    <property type="nucleotide sequence ID" value="XM_020190160.1"/>
</dbReference>
<dbReference type="PROSITE" id="PS51384">
    <property type="entry name" value="FAD_FR"/>
    <property type="match status" value="1"/>
</dbReference>
<evidence type="ECO:0000256" key="16">
    <source>
        <dbReference type="ARBA" id="ARBA00023180"/>
    </source>
</evidence>
<name>A0A1D2VPU0_9ASCO</name>
<evidence type="ECO:0000313" key="21">
    <source>
        <dbReference type="Proteomes" id="UP000095038"/>
    </source>
</evidence>
<dbReference type="Proteomes" id="UP000095038">
    <property type="component" value="Unassembled WGS sequence"/>
</dbReference>
<keyword evidence="13" id="KW-0408">Iron</keyword>
<feature type="transmembrane region" description="Helical" evidence="18">
    <location>
        <begin position="340"/>
        <end position="359"/>
    </location>
</feature>
<comment type="cofactor">
    <cofactor evidence="1">
        <name>FAD</name>
        <dbReference type="ChEBI" id="CHEBI:57692"/>
    </cofactor>
</comment>
<feature type="region of interest" description="Disordered" evidence="17">
    <location>
        <begin position="610"/>
        <end position="636"/>
    </location>
</feature>
<dbReference type="InterPro" id="IPR051410">
    <property type="entry name" value="Ferric/Cupric_Reductase"/>
</dbReference>
<evidence type="ECO:0000256" key="7">
    <source>
        <dbReference type="ARBA" id="ARBA00022692"/>
    </source>
</evidence>
<evidence type="ECO:0000256" key="10">
    <source>
        <dbReference type="ARBA" id="ARBA00022982"/>
    </source>
</evidence>
<keyword evidence="5" id="KW-0349">Heme</keyword>
<dbReference type="STRING" id="1344418.A0A1D2VPU0"/>
<keyword evidence="21" id="KW-1185">Reference proteome</keyword>
<evidence type="ECO:0000256" key="14">
    <source>
        <dbReference type="ARBA" id="ARBA00023065"/>
    </source>
</evidence>
<gene>
    <name evidence="20" type="ORF">ASCRUDRAFT_30085</name>
</gene>
<dbReference type="InterPro" id="IPR013112">
    <property type="entry name" value="FAD-bd_8"/>
</dbReference>
<dbReference type="PANTHER" id="PTHR32361:SF9">
    <property type="entry name" value="FERRIC REDUCTASE TRANSMEMBRANE COMPONENT 3-RELATED"/>
    <property type="match status" value="1"/>
</dbReference>
<feature type="transmembrane region" description="Helical" evidence="18">
    <location>
        <begin position="371"/>
        <end position="392"/>
    </location>
</feature>
<dbReference type="SUPFAM" id="SSF52343">
    <property type="entry name" value="Ferredoxin reductase-like, C-terminal NADP-linked domain"/>
    <property type="match status" value="1"/>
</dbReference>
<keyword evidence="8" id="KW-0274">FAD</keyword>
<feature type="transmembrane region" description="Helical" evidence="18">
    <location>
        <begin position="303"/>
        <end position="320"/>
    </location>
</feature>
<dbReference type="OrthoDB" id="167398at2759"/>
<keyword evidence="7 18" id="KW-0812">Transmembrane</keyword>
<comment type="similarity">
    <text evidence="3">Belongs to the ferric reductase (FRE) family.</text>
</comment>
<dbReference type="SFLD" id="SFLDG01168">
    <property type="entry name" value="Ferric_reductase_subgroup_(FRE"/>
    <property type="match status" value="1"/>
</dbReference>
<evidence type="ECO:0000256" key="6">
    <source>
        <dbReference type="ARBA" id="ARBA00022630"/>
    </source>
</evidence>
<evidence type="ECO:0000256" key="5">
    <source>
        <dbReference type="ARBA" id="ARBA00022617"/>
    </source>
</evidence>
<dbReference type="AlphaFoldDB" id="A0A1D2VPU0"/>
<dbReference type="InterPro" id="IPR013121">
    <property type="entry name" value="Fe_red_NAD-bd_6"/>
</dbReference>
<keyword evidence="11 18" id="KW-1133">Transmembrane helix</keyword>
<dbReference type="GO" id="GO:0015677">
    <property type="term" value="P:copper ion import"/>
    <property type="evidence" value="ECO:0007669"/>
    <property type="project" value="TreeGrafter"/>
</dbReference>
<evidence type="ECO:0000313" key="20">
    <source>
        <dbReference type="EMBL" id="ODV63630.1"/>
    </source>
</evidence>
<evidence type="ECO:0000256" key="18">
    <source>
        <dbReference type="SAM" id="Phobius"/>
    </source>
</evidence>
<keyword evidence="12" id="KW-0560">Oxidoreductase</keyword>
<evidence type="ECO:0000256" key="2">
    <source>
        <dbReference type="ARBA" id="ARBA00004141"/>
    </source>
</evidence>
<evidence type="ECO:0000256" key="1">
    <source>
        <dbReference type="ARBA" id="ARBA00001974"/>
    </source>
</evidence>
<evidence type="ECO:0000256" key="3">
    <source>
        <dbReference type="ARBA" id="ARBA00006278"/>
    </source>
</evidence>
<keyword evidence="5" id="KW-0479">Metal-binding</keyword>
<dbReference type="InterPro" id="IPR017927">
    <property type="entry name" value="FAD-bd_FR_type"/>
</dbReference>
<dbReference type="InterPro" id="IPR013130">
    <property type="entry name" value="Fe3_Rdtase_TM_dom"/>
</dbReference>
<keyword evidence="6" id="KW-0285">Flavoprotein</keyword>
<dbReference type="Pfam" id="PF08022">
    <property type="entry name" value="FAD_binding_8"/>
    <property type="match status" value="1"/>
</dbReference>
<sequence length="739" mass="85614">MVGISSDIGASCLYVANNATNYPFDCPSLDLNYKCRCDDPAFLGTILICIDDVSETVESVSNSYNYIIDVCSLQANKKYSFRNLINVFENASTNLVEYNDYQNDYNSIDFAHLNYPVRIPQFQYDIAFDSISSLLKHRYTSTKFGAGLLAYWGFICLLGTINNMGFWCAPSILMSLNGQLSRYLRRHLFTPQLFSRNTNKKRSTKWGKFISSIVRTLPTRPQSLSIIFYIMMVVLFTSVDYHFTMPNAVFGTYSNEKLIYISDRIGIMAITQIPLLFAFAGRNNILIYLTGWSYRTFNIYHKWISRVVWIMILIHAFLYITFSNNNGDYIKRWGLTKWRWANVASICSSLSILLSSRSIRNRFYEFFKQFHQLLAVFFLIGCWYHCITLGWMEFLYTSIAFWAYDHLIRIAKILISGGILYADFHSIRLTINHSGWWRNYPGSYVFLYFLKPTMFWQSHPFTLIEPSTIKNNNQLVIIIRIKNGITKRIGNYIKNYPNLKVKIPVMVEGPYGTPIAFRSYNHAVFIAGGVGITIVYTFAMDLARQYQADILRGEYTQDEHSITLYWITPTIKTLEVCLDEIESLAKLNINFNIFITRMELISLETLKKEKEKEKEKEKDTNANIDSNRIKNNVNDDPDSFIPHVSKKKENRQFIDESSIPNKRIVKIIKNQLSGVKVNMGYKPYIKKDLTEYLRIIQGTAAVISCGPDELSRDARAGTANAILQNADKRIDYFEEELLW</sequence>
<dbReference type="SFLD" id="SFLDS00052">
    <property type="entry name" value="Ferric_Reductase_Domain"/>
    <property type="match status" value="1"/>
</dbReference>
<dbReference type="CDD" id="cd06186">
    <property type="entry name" value="NOX_Duox_like_FAD_NADP"/>
    <property type="match status" value="1"/>
</dbReference>
<feature type="transmembrane region" description="Helical" evidence="18">
    <location>
        <begin position="226"/>
        <end position="245"/>
    </location>
</feature>
<evidence type="ECO:0000259" key="19">
    <source>
        <dbReference type="PROSITE" id="PS51384"/>
    </source>
</evidence>
<dbReference type="Pfam" id="PF08030">
    <property type="entry name" value="NAD_binding_6"/>
    <property type="match status" value="1"/>
</dbReference>
<accession>A0A1D2VPU0</accession>
<feature type="domain" description="FAD-binding FR-type" evidence="19">
    <location>
        <begin position="400"/>
        <end position="517"/>
    </location>
</feature>
<dbReference type="Pfam" id="PF01794">
    <property type="entry name" value="Ferric_reduct"/>
    <property type="match status" value="1"/>
</dbReference>
<keyword evidence="15 18" id="KW-0472">Membrane</keyword>
<keyword evidence="4" id="KW-0813">Transport</keyword>
<evidence type="ECO:0000256" key="9">
    <source>
        <dbReference type="ARBA" id="ARBA00022857"/>
    </source>
</evidence>
<dbReference type="InterPro" id="IPR039261">
    <property type="entry name" value="FNR_nucleotide-bd"/>
</dbReference>
<evidence type="ECO:0000256" key="11">
    <source>
        <dbReference type="ARBA" id="ARBA00022989"/>
    </source>
</evidence>
<dbReference type="EMBL" id="KV454475">
    <property type="protein sequence ID" value="ODV63630.1"/>
    <property type="molecule type" value="Genomic_DNA"/>
</dbReference>
<evidence type="ECO:0000256" key="12">
    <source>
        <dbReference type="ARBA" id="ARBA00023002"/>
    </source>
</evidence>
<dbReference type="GeneID" id="30963796"/>
<keyword evidence="10" id="KW-0249">Electron transport</keyword>
<evidence type="ECO:0000256" key="8">
    <source>
        <dbReference type="ARBA" id="ARBA00022827"/>
    </source>
</evidence>
<evidence type="ECO:0000256" key="13">
    <source>
        <dbReference type="ARBA" id="ARBA00023004"/>
    </source>
</evidence>
<dbReference type="GO" id="GO:0006826">
    <property type="term" value="P:iron ion transport"/>
    <property type="evidence" value="ECO:0007669"/>
    <property type="project" value="TreeGrafter"/>
</dbReference>
<keyword evidence="16" id="KW-0325">Glycoprotein</keyword>
<dbReference type="GO" id="GO:0000293">
    <property type="term" value="F:ferric-chelate reductase activity"/>
    <property type="evidence" value="ECO:0007669"/>
    <property type="project" value="UniProtKB-ARBA"/>
</dbReference>
<evidence type="ECO:0000256" key="17">
    <source>
        <dbReference type="SAM" id="MobiDB-lite"/>
    </source>
</evidence>
<dbReference type="Gene3D" id="3.40.50.80">
    <property type="entry name" value="Nucleotide-binding domain of ferredoxin-NADP reductase (FNR) module"/>
    <property type="match status" value="1"/>
</dbReference>
<feature type="transmembrane region" description="Helical" evidence="18">
    <location>
        <begin position="149"/>
        <end position="176"/>
    </location>
</feature>
<proteinExistence type="inferred from homology"/>
<protein>
    <submittedName>
        <fullName evidence="20">Ferric reductase</fullName>
    </submittedName>
</protein>
<evidence type="ECO:0000256" key="15">
    <source>
        <dbReference type="ARBA" id="ARBA00023136"/>
    </source>
</evidence>